<feature type="active site" description="Proton donor" evidence="4">
    <location>
        <position position="52"/>
    </location>
</feature>
<keyword evidence="3" id="KW-0560">Oxidoreductase</keyword>
<organism evidence="8 10">
    <name type="scientific">Fructilactobacillus fructivorans</name>
    <dbReference type="NCBI Taxonomy" id="1614"/>
    <lineage>
        <taxon>Bacteria</taxon>
        <taxon>Bacillati</taxon>
        <taxon>Bacillota</taxon>
        <taxon>Bacilli</taxon>
        <taxon>Lactobacillales</taxon>
        <taxon>Lactobacillaceae</taxon>
        <taxon>Fructilactobacillus</taxon>
    </lineage>
</organism>
<evidence type="ECO:0000256" key="2">
    <source>
        <dbReference type="ARBA" id="ARBA00022857"/>
    </source>
</evidence>
<sequence>MTARDETFTLNNGIKIPQIFFGTYEIPARDTEKSVDQALKDGYPGIDTARDYGNEREVGNAIKNSDIDRDDIFLTTKIESPESYDEATKMIDEALEKLQTDYIDLMLYHWPSGDLTETYRAMEDAVKAGKLKSIGLSNFYGDDLDKILKNATIAPVVDQVETNVFRQQKDFLPVAKKDNLRLEAWSPFARGRNGFFTNETLKKIAQDHNKTVGQVGLRFLIQNGIIVLPRSTKPDRIKSNLDIFNFELSPDEMAEIGKLDTEKSQFGWL</sequence>
<dbReference type="EMBL" id="CP045562">
    <property type="protein sequence ID" value="QFX92833.1"/>
    <property type="molecule type" value="Genomic_DNA"/>
</dbReference>
<gene>
    <name evidence="9" type="ORF">LF543_04335</name>
    <name evidence="8" type="ORF">LfDm3_0747</name>
</gene>
<comment type="similarity">
    <text evidence="1">Belongs to the aldo/keto reductase family.</text>
</comment>
<dbReference type="EMBL" id="JOJZ01000017">
    <property type="protein sequence ID" value="KID41761.1"/>
    <property type="molecule type" value="Genomic_DNA"/>
</dbReference>
<name>A0A0C1PPF4_9LACO</name>
<feature type="domain" description="NADP-dependent oxidoreductase" evidence="7">
    <location>
        <begin position="24"/>
        <end position="259"/>
    </location>
</feature>
<dbReference type="STRING" id="1614.IV37_GL000478"/>
<dbReference type="GO" id="GO:0016616">
    <property type="term" value="F:oxidoreductase activity, acting on the CH-OH group of donors, NAD or NADP as acceptor"/>
    <property type="evidence" value="ECO:0007669"/>
    <property type="project" value="UniProtKB-ARBA"/>
</dbReference>
<evidence type="ECO:0000313" key="11">
    <source>
        <dbReference type="Proteomes" id="UP000327194"/>
    </source>
</evidence>
<dbReference type="SUPFAM" id="SSF51430">
    <property type="entry name" value="NAD(P)-linked oxidoreductase"/>
    <property type="match status" value="1"/>
</dbReference>
<dbReference type="KEGG" id="lfv:LF543_04335"/>
<dbReference type="OrthoDB" id="9804790at2"/>
<reference evidence="8 10" key="1">
    <citation type="submission" date="2014-06" db="EMBL/GenBank/DDBJ databases">
        <title>Functional and comparative genomic analyses of the Drosophila gut microbiota identify candidate symbiosis factors.</title>
        <authorList>
            <person name="Newell P.D."/>
            <person name="Chaston J.M."/>
            <person name="Douglas A.E."/>
        </authorList>
    </citation>
    <scope>NUCLEOTIDE SEQUENCE [LARGE SCALE GENOMIC DNA]</scope>
    <source>
        <strain evidence="8 10">DmCS_002</strain>
    </source>
</reference>
<evidence type="ECO:0000256" key="4">
    <source>
        <dbReference type="PIRSR" id="PIRSR000097-1"/>
    </source>
</evidence>
<dbReference type="PRINTS" id="PR00069">
    <property type="entry name" value="ALDKETRDTASE"/>
</dbReference>
<dbReference type="PIRSF" id="PIRSF000097">
    <property type="entry name" value="AKR"/>
    <property type="match status" value="1"/>
</dbReference>
<feature type="site" description="Lowers pKa of active site Tyr" evidence="6">
    <location>
        <position position="77"/>
    </location>
</feature>
<dbReference type="RefSeq" id="WP_010021175.1">
    <property type="nucleotide sequence ID" value="NZ_AZDS01000001.1"/>
</dbReference>
<dbReference type="FunFam" id="3.20.20.100:FF:000015">
    <property type="entry name" value="Oxidoreductase, aldo/keto reductase family"/>
    <property type="match status" value="1"/>
</dbReference>
<evidence type="ECO:0000313" key="10">
    <source>
        <dbReference type="Proteomes" id="UP000031397"/>
    </source>
</evidence>
<evidence type="ECO:0000256" key="6">
    <source>
        <dbReference type="PIRSR" id="PIRSR000097-3"/>
    </source>
</evidence>
<keyword evidence="10" id="KW-1185">Reference proteome</keyword>
<dbReference type="InterPro" id="IPR036812">
    <property type="entry name" value="NAD(P)_OxRdtase_dom_sf"/>
</dbReference>
<dbReference type="InterPro" id="IPR020471">
    <property type="entry name" value="AKR"/>
</dbReference>
<dbReference type="Proteomes" id="UP000031397">
    <property type="component" value="Unassembled WGS sequence"/>
</dbReference>
<evidence type="ECO:0000256" key="1">
    <source>
        <dbReference type="ARBA" id="ARBA00007905"/>
    </source>
</evidence>
<dbReference type="AlphaFoldDB" id="A0A0C1PPF4"/>
<dbReference type="PANTHER" id="PTHR43827">
    <property type="entry name" value="2,5-DIKETO-D-GLUCONIC ACID REDUCTASE"/>
    <property type="match status" value="1"/>
</dbReference>
<accession>A0A0C1PPF4</accession>
<feature type="binding site" evidence="5">
    <location>
        <position position="109"/>
    </location>
    <ligand>
        <name>substrate</name>
    </ligand>
</feature>
<dbReference type="PATRIC" id="fig|1614.11.peg.487"/>
<evidence type="ECO:0000313" key="9">
    <source>
        <dbReference type="EMBL" id="QFX92833.1"/>
    </source>
</evidence>
<protein>
    <submittedName>
        <fullName evidence="8 9">Aldo/keto reductase</fullName>
    </submittedName>
</protein>
<evidence type="ECO:0000313" key="8">
    <source>
        <dbReference type="EMBL" id="KID41761.1"/>
    </source>
</evidence>
<reference evidence="9 11" key="2">
    <citation type="submission" date="2019-10" db="EMBL/GenBank/DDBJ databases">
        <title>Genome sequencing of Lactobacillus fructivorans.</title>
        <authorList>
            <person name="Kim K."/>
        </authorList>
    </citation>
    <scope>NUCLEOTIDE SEQUENCE [LARGE SCALE GENOMIC DNA]</scope>
    <source>
        <strain evidence="9 11">LF543</strain>
    </source>
</reference>
<dbReference type="Proteomes" id="UP000327194">
    <property type="component" value="Chromosome"/>
</dbReference>
<evidence type="ECO:0000256" key="5">
    <source>
        <dbReference type="PIRSR" id="PIRSR000097-2"/>
    </source>
</evidence>
<proteinExistence type="inferred from homology"/>
<dbReference type="InterPro" id="IPR023210">
    <property type="entry name" value="NADP_OxRdtase_dom"/>
</dbReference>
<dbReference type="PROSITE" id="PS00063">
    <property type="entry name" value="ALDOKETO_REDUCTASE_3"/>
    <property type="match status" value="1"/>
</dbReference>
<dbReference type="GeneID" id="74913413"/>
<dbReference type="Gene3D" id="3.20.20.100">
    <property type="entry name" value="NADP-dependent oxidoreductase domain"/>
    <property type="match status" value="1"/>
</dbReference>
<dbReference type="Pfam" id="PF00248">
    <property type="entry name" value="Aldo_ket_red"/>
    <property type="match status" value="1"/>
</dbReference>
<evidence type="ECO:0000259" key="7">
    <source>
        <dbReference type="Pfam" id="PF00248"/>
    </source>
</evidence>
<evidence type="ECO:0000256" key="3">
    <source>
        <dbReference type="ARBA" id="ARBA00023002"/>
    </source>
</evidence>
<dbReference type="PANTHER" id="PTHR43827:SF3">
    <property type="entry name" value="NADP-DEPENDENT OXIDOREDUCTASE DOMAIN-CONTAINING PROTEIN"/>
    <property type="match status" value="1"/>
</dbReference>
<keyword evidence="2" id="KW-0521">NADP</keyword>
<dbReference type="InterPro" id="IPR018170">
    <property type="entry name" value="Aldo/ket_reductase_CS"/>
</dbReference>